<gene>
    <name evidence="2" type="ORF">AYBTSS11_LOCUS30499</name>
</gene>
<name>A0AA86W4H3_9FABA</name>
<proteinExistence type="predicted"/>
<evidence type="ECO:0000313" key="3">
    <source>
        <dbReference type="Proteomes" id="UP001189624"/>
    </source>
</evidence>
<reference evidence="2" key="1">
    <citation type="submission" date="2023-10" db="EMBL/GenBank/DDBJ databases">
        <authorList>
            <person name="Domelevo Entfellner J.-B."/>
        </authorList>
    </citation>
    <scope>NUCLEOTIDE SEQUENCE</scope>
</reference>
<evidence type="ECO:0000313" key="2">
    <source>
        <dbReference type="EMBL" id="CAJ1978307.1"/>
    </source>
</evidence>
<feature type="non-terminal residue" evidence="2">
    <location>
        <position position="56"/>
    </location>
</feature>
<dbReference type="Gramene" id="rna-AYBTSS11_LOCUS30499">
    <property type="protein sequence ID" value="CAJ1978307.1"/>
    <property type="gene ID" value="gene-AYBTSS11_LOCUS30499"/>
</dbReference>
<evidence type="ECO:0000256" key="1">
    <source>
        <dbReference type="SAM" id="MobiDB-lite"/>
    </source>
</evidence>
<protein>
    <submittedName>
        <fullName evidence="2">Uncharacterized protein</fullName>
    </submittedName>
</protein>
<sequence length="56" mass="6584">LPMRQKVQGTLIDNKKKQHMDDDKHIRKSTRSRNVPSFLKDYNHNGASVIHNNDKE</sequence>
<organism evidence="2 3">
    <name type="scientific">Sphenostylis stenocarpa</name>
    <dbReference type="NCBI Taxonomy" id="92480"/>
    <lineage>
        <taxon>Eukaryota</taxon>
        <taxon>Viridiplantae</taxon>
        <taxon>Streptophyta</taxon>
        <taxon>Embryophyta</taxon>
        <taxon>Tracheophyta</taxon>
        <taxon>Spermatophyta</taxon>
        <taxon>Magnoliopsida</taxon>
        <taxon>eudicotyledons</taxon>
        <taxon>Gunneridae</taxon>
        <taxon>Pentapetalae</taxon>
        <taxon>rosids</taxon>
        <taxon>fabids</taxon>
        <taxon>Fabales</taxon>
        <taxon>Fabaceae</taxon>
        <taxon>Papilionoideae</taxon>
        <taxon>50 kb inversion clade</taxon>
        <taxon>NPAAA clade</taxon>
        <taxon>indigoferoid/millettioid clade</taxon>
        <taxon>Phaseoleae</taxon>
        <taxon>Sphenostylis</taxon>
    </lineage>
</organism>
<dbReference type="EMBL" id="OY731408">
    <property type="protein sequence ID" value="CAJ1978307.1"/>
    <property type="molecule type" value="Genomic_DNA"/>
</dbReference>
<feature type="non-terminal residue" evidence="2">
    <location>
        <position position="1"/>
    </location>
</feature>
<feature type="region of interest" description="Disordered" evidence="1">
    <location>
        <begin position="1"/>
        <end position="56"/>
    </location>
</feature>
<keyword evidence="3" id="KW-1185">Reference proteome</keyword>
<dbReference type="Proteomes" id="UP001189624">
    <property type="component" value="Chromosome 11"/>
</dbReference>
<feature type="compositionally biased region" description="Basic and acidic residues" evidence="1">
    <location>
        <begin position="13"/>
        <end position="25"/>
    </location>
</feature>
<accession>A0AA86W4H3</accession>
<dbReference type="AlphaFoldDB" id="A0AA86W4H3"/>